<dbReference type="PANTHER" id="PTHR33653">
    <property type="entry name" value="RIBONUCLEASE VAPC2"/>
    <property type="match status" value="1"/>
</dbReference>
<reference evidence="10 11" key="1">
    <citation type="submission" date="2021-03" db="EMBL/GenBank/DDBJ databases">
        <title>Sequencing the genomes of 1000 actinobacteria strains.</title>
        <authorList>
            <person name="Klenk H.-P."/>
        </authorList>
    </citation>
    <scope>NUCLEOTIDE SEQUENCE [LARGE SCALE GENOMIC DNA]</scope>
    <source>
        <strain evidence="10 11">DSM 45256</strain>
    </source>
</reference>
<evidence type="ECO:0000313" key="10">
    <source>
        <dbReference type="EMBL" id="MBP2367260.1"/>
    </source>
</evidence>
<feature type="domain" description="PIN" evidence="9">
    <location>
        <begin position="9"/>
        <end position="123"/>
    </location>
</feature>
<evidence type="ECO:0000256" key="2">
    <source>
        <dbReference type="ARBA" id="ARBA00022649"/>
    </source>
</evidence>
<dbReference type="Pfam" id="PF01850">
    <property type="entry name" value="PIN"/>
    <property type="match status" value="1"/>
</dbReference>
<evidence type="ECO:0000256" key="6">
    <source>
        <dbReference type="ARBA" id="ARBA00022842"/>
    </source>
</evidence>
<keyword evidence="5 8" id="KW-0378">Hydrolase</keyword>
<evidence type="ECO:0000256" key="5">
    <source>
        <dbReference type="ARBA" id="ARBA00022801"/>
    </source>
</evidence>
<comment type="function">
    <text evidence="8">Toxic component of a toxin-antitoxin (TA) system. An RNase.</text>
</comment>
<feature type="binding site" evidence="8">
    <location>
        <position position="101"/>
    </location>
    <ligand>
        <name>Mg(2+)</name>
        <dbReference type="ChEBI" id="CHEBI:18420"/>
    </ligand>
</feature>
<keyword evidence="11" id="KW-1185">Reference proteome</keyword>
<dbReference type="RefSeq" id="WP_245350833.1">
    <property type="nucleotide sequence ID" value="NZ_JAGINU010000001.1"/>
</dbReference>
<evidence type="ECO:0000256" key="1">
    <source>
        <dbReference type="ARBA" id="ARBA00001946"/>
    </source>
</evidence>
<feature type="binding site" evidence="8">
    <location>
        <position position="12"/>
    </location>
    <ligand>
        <name>Mg(2+)</name>
        <dbReference type="ChEBI" id="CHEBI:18420"/>
    </ligand>
</feature>
<evidence type="ECO:0000313" key="11">
    <source>
        <dbReference type="Proteomes" id="UP001519295"/>
    </source>
</evidence>
<keyword evidence="6 8" id="KW-0460">Magnesium</keyword>
<gene>
    <name evidence="8" type="primary">vapC</name>
    <name evidence="10" type="ORF">JOF36_002956</name>
</gene>
<dbReference type="InterPro" id="IPR022907">
    <property type="entry name" value="VapC_family"/>
</dbReference>
<dbReference type="HAMAP" id="MF_00265">
    <property type="entry name" value="VapC_Nob1"/>
    <property type="match status" value="1"/>
</dbReference>
<comment type="caution">
    <text evidence="10">The sequence shown here is derived from an EMBL/GenBank/DDBJ whole genome shotgun (WGS) entry which is preliminary data.</text>
</comment>
<dbReference type="CDD" id="cd18732">
    <property type="entry name" value="PIN_MtVapC4-C5_like"/>
    <property type="match status" value="1"/>
</dbReference>
<evidence type="ECO:0000256" key="8">
    <source>
        <dbReference type="HAMAP-Rule" id="MF_00265"/>
    </source>
</evidence>
<dbReference type="Proteomes" id="UP001519295">
    <property type="component" value="Unassembled WGS sequence"/>
</dbReference>
<dbReference type="InterPro" id="IPR050556">
    <property type="entry name" value="Type_II_TA_system_RNase"/>
</dbReference>
<dbReference type="Gene3D" id="3.40.50.1010">
    <property type="entry name" value="5'-nuclease"/>
    <property type="match status" value="1"/>
</dbReference>
<comment type="similarity">
    <text evidence="7 8">Belongs to the PINc/VapC protein family.</text>
</comment>
<protein>
    <recommendedName>
        <fullName evidence="8">Ribonuclease VapC</fullName>
        <shortName evidence="8">RNase VapC</shortName>
        <ecNumber evidence="8">3.1.-.-</ecNumber>
    </recommendedName>
    <alternativeName>
        <fullName evidence="8">Toxin VapC</fullName>
    </alternativeName>
</protein>
<evidence type="ECO:0000256" key="4">
    <source>
        <dbReference type="ARBA" id="ARBA00022723"/>
    </source>
</evidence>
<dbReference type="InterPro" id="IPR029060">
    <property type="entry name" value="PIN-like_dom_sf"/>
</dbReference>
<dbReference type="PANTHER" id="PTHR33653:SF1">
    <property type="entry name" value="RIBONUCLEASE VAPC2"/>
    <property type="match status" value="1"/>
</dbReference>
<keyword evidence="3 8" id="KW-0540">Nuclease</keyword>
<keyword evidence="2 8" id="KW-1277">Toxin-antitoxin system</keyword>
<dbReference type="EC" id="3.1.-.-" evidence="8"/>
<evidence type="ECO:0000256" key="3">
    <source>
        <dbReference type="ARBA" id="ARBA00022722"/>
    </source>
</evidence>
<keyword evidence="8" id="KW-0800">Toxin</keyword>
<accession>A0ABS4VTL0</accession>
<sequence>MTTGEPRRVLLDTSVVIDFPVAQVSEVADEVAVSAVTIAELQYGVTAAADPLAQMYRRRRVQATLGRFEVLPFDVATAEFYGALATLARRHGRNPRPRRMDLQIAATAARHGPALLTRNGSDFHGLESALTVVDLPDCP</sequence>
<comment type="cofactor">
    <cofactor evidence="1 8">
        <name>Mg(2+)</name>
        <dbReference type="ChEBI" id="CHEBI:18420"/>
    </cofactor>
</comment>
<evidence type="ECO:0000256" key="7">
    <source>
        <dbReference type="ARBA" id="ARBA00038093"/>
    </source>
</evidence>
<proteinExistence type="inferred from homology"/>
<evidence type="ECO:0000259" key="9">
    <source>
        <dbReference type="Pfam" id="PF01850"/>
    </source>
</evidence>
<organism evidence="10 11">
    <name type="scientific">Pseudonocardia parietis</name>
    <dbReference type="NCBI Taxonomy" id="570936"/>
    <lineage>
        <taxon>Bacteria</taxon>
        <taxon>Bacillati</taxon>
        <taxon>Actinomycetota</taxon>
        <taxon>Actinomycetes</taxon>
        <taxon>Pseudonocardiales</taxon>
        <taxon>Pseudonocardiaceae</taxon>
        <taxon>Pseudonocardia</taxon>
    </lineage>
</organism>
<keyword evidence="4 8" id="KW-0479">Metal-binding</keyword>
<name>A0ABS4VTL0_9PSEU</name>
<dbReference type="EMBL" id="JAGINU010000001">
    <property type="protein sequence ID" value="MBP2367260.1"/>
    <property type="molecule type" value="Genomic_DNA"/>
</dbReference>
<dbReference type="InterPro" id="IPR002716">
    <property type="entry name" value="PIN_dom"/>
</dbReference>
<dbReference type="SUPFAM" id="SSF88723">
    <property type="entry name" value="PIN domain-like"/>
    <property type="match status" value="1"/>
</dbReference>